<dbReference type="PIRSF" id="PIRSF000390">
    <property type="entry name" value="PLP_StrS"/>
    <property type="match status" value="1"/>
</dbReference>
<dbReference type="SUPFAM" id="SSF53383">
    <property type="entry name" value="PLP-dependent transferases"/>
    <property type="match status" value="1"/>
</dbReference>
<gene>
    <name evidence="3" type="primary">rffA</name>
    <name evidence="3" type="ORF">GCM10009119_38610</name>
</gene>
<dbReference type="NCBIfam" id="NF008687">
    <property type="entry name" value="PRK11706.1"/>
    <property type="match status" value="1"/>
</dbReference>
<name>A0ABP3YJS1_9BACT</name>
<evidence type="ECO:0000256" key="2">
    <source>
        <dbReference type="RuleBase" id="RU004508"/>
    </source>
</evidence>
<dbReference type="CDD" id="cd00616">
    <property type="entry name" value="AHBA_syn"/>
    <property type="match status" value="1"/>
</dbReference>
<reference evidence="4" key="1">
    <citation type="journal article" date="2019" name="Int. J. Syst. Evol. Microbiol.">
        <title>The Global Catalogue of Microorganisms (GCM) 10K type strain sequencing project: providing services to taxonomists for standard genome sequencing and annotation.</title>
        <authorList>
            <consortium name="The Broad Institute Genomics Platform"/>
            <consortium name="The Broad Institute Genome Sequencing Center for Infectious Disease"/>
            <person name="Wu L."/>
            <person name="Ma J."/>
        </authorList>
    </citation>
    <scope>NUCLEOTIDE SEQUENCE [LARGE SCALE GENOMIC DNA]</scope>
    <source>
        <strain evidence="4">JCM 16112</strain>
    </source>
</reference>
<protein>
    <submittedName>
        <fullName evidence="3">dTDP-4-amino-4,6-dideoxygalactose transaminase</fullName>
    </submittedName>
</protein>
<dbReference type="Proteomes" id="UP001500469">
    <property type="component" value="Unassembled WGS sequence"/>
</dbReference>
<accession>A0ABP3YJS1</accession>
<organism evidence="3 4">
    <name type="scientific">Algoriphagus jejuensis</name>
    <dbReference type="NCBI Taxonomy" id="419934"/>
    <lineage>
        <taxon>Bacteria</taxon>
        <taxon>Pseudomonadati</taxon>
        <taxon>Bacteroidota</taxon>
        <taxon>Cytophagia</taxon>
        <taxon>Cytophagales</taxon>
        <taxon>Cyclobacteriaceae</taxon>
        <taxon>Algoriphagus</taxon>
    </lineage>
</organism>
<dbReference type="InterPro" id="IPR015424">
    <property type="entry name" value="PyrdxlP-dep_Trfase"/>
</dbReference>
<dbReference type="Gene3D" id="3.40.640.10">
    <property type="entry name" value="Type I PLP-dependent aspartate aminotransferase-like (Major domain)"/>
    <property type="match status" value="1"/>
</dbReference>
<dbReference type="InterPro" id="IPR000653">
    <property type="entry name" value="DegT/StrS_aminotransferase"/>
</dbReference>
<dbReference type="InterPro" id="IPR015421">
    <property type="entry name" value="PyrdxlP-dep_Trfase_major"/>
</dbReference>
<evidence type="ECO:0000313" key="3">
    <source>
        <dbReference type="EMBL" id="GAA0880891.1"/>
    </source>
</evidence>
<dbReference type="EMBL" id="BAAAFI010000047">
    <property type="protein sequence ID" value="GAA0880891.1"/>
    <property type="molecule type" value="Genomic_DNA"/>
</dbReference>
<dbReference type="RefSeq" id="WP_343854469.1">
    <property type="nucleotide sequence ID" value="NZ_BAAAFI010000047.1"/>
</dbReference>
<proteinExistence type="inferred from homology"/>
<dbReference type="PANTHER" id="PTHR30244">
    <property type="entry name" value="TRANSAMINASE"/>
    <property type="match status" value="1"/>
</dbReference>
<evidence type="ECO:0000313" key="4">
    <source>
        <dbReference type="Proteomes" id="UP001500469"/>
    </source>
</evidence>
<sequence>MTIPFNKPFLSGNELDYIRDAIQRGKISGNGHYTQKCQAFFEQRYGFQKCLLTSSCTDALEMAAILLDIQPGDEVILPSFTFVSTANAFVLRGAKIVFVDSKAEHPNLDESLLEELITDKTRAIVVVHYGGIACEMDSIMALAAKHHLVVIEDAAQAIDQDYRGKPLGSIGHLGAFSFHETKNIQCGEGGMLAINDPGLIHRAEIIWEKGTDRAAFFRGEVDKYSWVDIGSSFLPSELNAAYLWAQLENLGRIQARRKAIWLDYYTYFSSGEQKPSLLNSRYLGYFAEAKQGLERAAFSFSQASDLGNAHLFYLLFADHSRRTDFAARLKQSGILAVFHYQSLHRSAMAKKYFPEQYLRNLPHADRFSDCLLRLPMFYELPDITATLG</sequence>
<dbReference type="Pfam" id="PF01041">
    <property type="entry name" value="DegT_DnrJ_EryC1"/>
    <property type="match status" value="1"/>
</dbReference>
<dbReference type="InterPro" id="IPR012749">
    <property type="entry name" value="WecE-like"/>
</dbReference>
<comment type="similarity">
    <text evidence="1 2">Belongs to the DegT/DnrJ/EryC1 family.</text>
</comment>
<dbReference type="NCBIfam" id="TIGR02379">
    <property type="entry name" value="ECA_wecE"/>
    <property type="match status" value="1"/>
</dbReference>
<comment type="caution">
    <text evidence="3">The sequence shown here is derived from an EMBL/GenBank/DDBJ whole genome shotgun (WGS) entry which is preliminary data.</text>
</comment>
<keyword evidence="2" id="KW-0663">Pyridoxal phosphate</keyword>
<dbReference type="PANTHER" id="PTHR30244:SF34">
    <property type="entry name" value="DTDP-4-AMINO-4,6-DIDEOXYGALACTOSE TRANSAMINASE"/>
    <property type="match status" value="1"/>
</dbReference>
<evidence type="ECO:0000256" key="1">
    <source>
        <dbReference type="ARBA" id="ARBA00037999"/>
    </source>
</evidence>
<keyword evidence="4" id="KW-1185">Reference proteome</keyword>